<evidence type="ECO:0000313" key="1">
    <source>
        <dbReference type="EnsemblPlants" id="Solyc12g098195.1.1"/>
    </source>
</evidence>
<dbReference type="AlphaFoldDB" id="A0A3Q7JE81"/>
<reference evidence="1" key="2">
    <citation type="submission" date="2019-01" db="UniProtKB">
        <authorList>
            <consortium name="EnsemblPlants"/>
        </authorList>
    </citation>
    <scope>IDENTIFICATION</scope>
    <source>
        <strain evidence="1">cv. Heinz 1706</strain>
    </source>
</reference>
<dbReference type="EnsemblPlants" id="Solyc12g098195.1.1">
    <property type="protein sequence ID" value="Solyc12g098195.1.1"/>
    <property type="gene ID" value="Solyc12g098195.1"/>
</dbReference>
<dbReference type="InterPro" id="IPR025886">
    <property type="entry name" value="PP2-like"/>
</dbReference>
<protein>
    <submittedName>
        <fullName evidence="1">Uncharacterized protein</fullName>
    </submittedName>
</protein>
<accession>A0A3Q7JE81</accession>
<dbReference type="Gramene" id="Solyc12g098195.1.1">
    <property type="protein sequence ID" value="Solyc12g098195.1.1"/>
    <property type="gene ID" value="Solyc12g098195.1"/>
</dbReference>
<sequence length="60" mass="7011">MLSRQTDYVAYLVFKVGIMFVKYENVTETEDQANPVKLLTSAKLRADGWMEVEMGQHKHY</sequence>
<name>A0A3Q7JE81_SOLLC</name>
<dbReference type="Proteomes" id="UP000004994">
    <property type="component" value="Chromosome 12"/>
</dbReference>
<organism evidence="1">
    <name type="scientific">Solanum lycopersicum</name>
    <name type="common">Tomato</name>
    <name type="synonym">Lycopersicon esculentum</name>
    <dbReference type="NCBI Taxonomy" id="4081"/>
    <lineage>
        <taxon>Eukaryota</taxon>
        <taxon>Viridiplantae</taxon>
        <taxon>Streptophyta</taxon>
        <taxon>Embryophyta</taxon>
        <taxon>Tracheophyta</taxon>
        <taxon>Spermatophyta</taxon>
        <taxon>Magnoliopsida</taxon>
        <taxon>eudicotyledons</taxon>
        <taxon>Gunneridae</taxon>
        <taxon>Pentapetalae</taxon>
        <taxon>asterids</taxon>
        <taxon>lamiids</taxon>
        <taxon>Solanales</taxon>
        <taxon>Solanaceae</taxon>
        <taxon>Solanoideae</taxon>
        <taxon>Solaneae</taxon>
        <taxon>Solanum</taxon>
        <taxon>Solanum subgen. Lycopersicon</taxon>
    </lineage>
</organism>
<evidence type="ECO:0000313" key="2">
    <source>
        <dbReference type="Proteomes" id="UP000004994"/>
    </source>
</evidence>
<keyword evidence="2" id="KW-1185">Reference proteome</keyword>
<proteinExistence type="predicted"/>
<dbReference type="InParanoid" id="A0A3Q7JE81"/>
<dbReference type="Pfam" id="PF14299">
    <property type="entry name" value="PP2"/>
    <property type="match status" value="1"/>
</dbReference>
<reference evidence="1" key="1">
    <citation type="journal article" date="2012" name="Nature">
        <title>The tomato genome sequence provides insights into fleshy fruit evolution.</title>
        <authorList>
            <consortium name="Tomato Genome Consortium"/>
        </authorList>
    </citation>
    <scope>NUCLEOTIDE SEQUENCE [LARGE SCALE GENOMIC DNA]</scope>
    <source>
        <strain evidence="1">cv. Heinz 1706</strain>
    </source>
</reference>